<dbReference type="STRING" id="1261640.BHK98_12695"/>
<accession>A0A1Q9JL17</accession>
<feature type="domain" description="CobW/HypB/UreG nucleotide-binding" evidence="1">
    <location>
        <begin position="4"/>
        <end position="154"/>
    </location>
</feature>
<dbReference type="Pfam" id="PF02492">
    <property type="entry name" value="cobW"/>
    <property type="match status" value="1"/>
</dbReference>
<dbReference type="Gene3D" id="3.40.50.300">
    <property type="entry name" value="P-loop containing nucleotide triphosphate hydrolases"/>
    <property type="match status" value="1"/>
</dbReference>
<gene>
    <name evidence="3" type="ORF">BHK98_12695</name>
</gene>
<dbReference type="Proteomes" id="UP000187404">
    <property type="component" value="Unassembled WGS sequence"/>
</dbReference>
<name>A0A1Q9JL17_9FIRM</name>
<evidence type="ECO:0000313" key="4">
    <source>
        <dbReference type="Proteomes" id="UP000187404"/>
    </source>
</evidence>
<dbReference type="OrthoDB" id="9770408at2"/>
<dbReference type="AlphaFoldDB" id="A0A1Q9JL17"/>
<organism evidence="3 4">
    <name type="scientific">Hornefia porci</name>
    <dbReference type="NCBI Taxonomy" id="2652292"/>
    <lineage>
        <taxon>Bacteria</taxon>
        <taxon>Bacillati</taxon>
        <taxon>Bacillota</taxon>
        <taxon>Clostridia</taxon>
        <taxon>Peptostreptococcales</taxon>
        <taxon>Anaerovoracaceae</taxon>
        <taxon>Hornefia</taxon>
    </lineage>
</organism>
<evidence type="ECO:0000313" key="3">
    <source>
        <dbReference type="EMBL" id="OLR56847.1"/>
    </source>
</evidence>
<dbReference type="InterPro" id="IPR048447">
    <property type="entry name" value="DUF1980_C"/>
</dbReference>
<proteinExistence type="predicted"/>
<evidence type="ECO:0000259" key="2">
    <source>
        <dbReference type="Pfam" id="PF21537"/>
    </source>
</evidence>
<dbReference type="InterPro" id="IPR027417">
    <property type="entry name" value="P-loop_NTPase"/>
</dbReference>
<dbReference type="Pfam" id="PF21537">
    <property type="entry name" value="DUF1980_C"/>
    <property type="match status" value="1"/>
</dbReference>
<dbReference type="RefSeq" id="WP_075714799.1">
    <property type="nucleotide sequence ID" value="NZ_MJIE01000001.1"/>
</dbReference>
<comment type="caution">
    <text evidence="3">The sequence shown here is derived from an EMBL/GenBank/DDBJ whole genome shotgun (WGS) entry which is preliminary data.</text>
</comment>
<keyword evidence="4" id="KW-1185">Reference proteome</keyword>
<dbReference type="EMBL" id="MJIE01000001">
    <property type="protein sequence ID" value="OLR56847.1"/>
    <property type="molecule type" value="Genomic_DNA"/>
</dbReference>
<dbReference type="InterPro" id="IPR003495">
    <property type="entry name" value="CobW/HypB/UreG_nucleotide-bd"/>
</dbReference>
<protein>
    <submittedName>
        <fullName evidence="3">Uncharacterized protein</fullName>
    </submittedName>
</protein>
<evidence type="ECO:0000259" key="1">
    <source>
        <dbReference type="Pfam" id="PF02492"/>
    </source>
</evidence>
<dbReference type="SUPFAM" id="SSF52540">
    <property type="entry name" value="P-loop containing nucleoside triphosphate hydrolases"/>
    <property type="match status" value="1"/>
</dbReference>
<sequence length="325" mass="37538">MEIPVYLFTGFLESGKTTFIQEALEGPDFNMGERTLFLLCEEGETEYHPSKFFGTNVFFETVENEEDLSEELLVSLQKKHRVERVIVEYNGMWGLDSFYRAMPAEWLTYQEMMFADARTFLSYNQNMRQLVFDKLKSAELVVFNRCDRKKMDEVDEEGVSTKMQFHKIVRVANRKSQILYEYGENDVEMDTIPDPLPFDTEQPVITIRDDWYAEWYRDINEDQQKYDGKVLHLKGRLVNGGDIPKNKFVFGRHVMTCCVEDIQFAGLVCKWTDEAASFGNGDWVTVSAKVRIEDDPVYAGEGPGPVLYCTEVKKAAPAVPEVATF</sequence>
<feature type="domain" description="DUF1980" evidence="2">
    <location>
        <begin position="200"/>
        <end position="314"/>
    </location>
</feature>
<reference evidence="3 4" key="1">
    <citation type="journal article" date="2016" name="Appl. Environ. Microbiol.">
        <title>Function and Phylogeny of Bacterial Butyryl Coenzyme A:Acetate Transferases and Their Diversity in the Proximal Colon of Swine.</title>
        <authorList>
            <person name="Trachsel J."/>
            <person name="Bayles D.O."/>
            <person name="Looft T."/>
            <person name="Levine U.Y."/>
            <person name="Allen H.K."/>
        </authorList>
    </citation>
    <scope>NUCLEOTIDE SEQUENCE [LARGE SCALE GENOMIC DNA]</scope>
    <source>
        <strain evidence="3 4">68-3-10</strain>
    </source>
</reference>